<dbReference type="AlphaFoldDB" id="A0AAN8VC50"/>
<evidence type="ECO:0000256" key="3">
    <source>
        <dbReference type="ARBA" id="ARBA00022692"/>
    </source>
</evidence>
<feature type="domain" description="Reticulon" evidence="9">
    <location>
        <begin position="322"/>
        <end position="495"/>
    </location>
</feature>
<evidence type="ECO:0000256" key="6">
    <source>
        <dbReference type="ARBA" id="ARBA00023002"/>
    </source>
</evidence>
<gene>
    <name evidence="10" type="ORF">RJ641_004823</name>
</gene>
<evidence type="ECO:0000256" key="2">
    <source>
        <dbReference type="ARBA" id="ARBA00009219"/>
    </source>
</evidence>
<protein>
    <recommendedName>
        <fullName evidence="8">Reticulon-like protein</fullName>
    </recommendedName>
</protein>
<reference evidence="10 11" key="1">
    <citation type="submission" date="2023-12" db="EMBL/GenBank/DDBJ databases">
        <title>A high-quality genome assembly for Dillenia turbinata (Dilleniales).</title>
        <authorList>
            <person name="Chanderbali A."/>
        </authorList>
    </citation>
    <scope>NUCLEOTIDE SEQUENCE [LARGE SCALE GENOMIC DNA]</scope>
    <source>
        <strain evidence="10">LSX21</strain>
        <tissue evidence="10">Leaf</tissue>
    </source>
</reference>
<keyword evidence="5 8" id="KW-1133">Transmembrane helix</keyword>
<comment type="subcellular location">
    <subcellularLocation>
        <location evidence="1 8">Endoplasmic reticulum membrane</location>
        <topology evidence="1 8">Multi-pass membrane protein</topology>
    </subcellularLocation>
</comment>
<proteinExistence type="inferred from homology"/>
<keyword evidence="3 8" id="KW-0812">Transmembrane</keyword>
<dbReference type="GO" id="GO:0006694">
    <property type="term" value="P:steroid biosynthetic process"/>
    <property type="evidence" value="ECO:0007669"/>
    <property type="project" value="InterPro"/>
</dbReference>
<dbReference type="EMBL" id="JBAMMX010000012">
    <property type="protein sequence ID" value="KAK6930729.1"/>
    <property type="molecule type" value="Genomic_DNA"/>
</dbReference>
<name>A0AAN8VC50_9MAGN</name>
<feature type="transmembrane region" description="Helical" evidence="8">
    <location>
        <begin position="333"/>
        <end position="349"/>
    </location>
</feature>
<dbReference type="Proteomes" id="UP001370490">
    <property type="component" value="Unassembled WGS sequence"/>
</dbReference>
<keyword evidence="7 8" id="KW-0472">Membrane</keyword>
<feature type="transmembrane region" description="Helical" evidence="8">
    <location>
        <begin position="355"/>
        <end position="374"/>
    </location>
</feature>
<dbReference type="SUPFAM" id="SSF51735">
    <property type="entry name" value="NAD(P)-binding Rossmann-fold domains"/>
    <property type="match status" value="1"/>
</dbReference>
<evidence type="ECO:0000256" key="5">
    <source>
        <dbReference type="ARBA" id="ARBA00022989"/>
    </source>
</evidence>
<feature type="transmembrane region" description="Helical" evidence="8">
    <location>
        <begin position="427"/>
        <end position="444"/>
    </location>
</feature>
<dbReference type="InterPro" id="IPR002225">
    <property type="entry name" value="3Beta_OHSteriod_DH/Estase"/>
</dbReference>
<evidence type="ECO:0000256" key="8">
    <source>
        <dbReference type="RuleBase" id="RU363132"/>
    </source>
</evidence>
<comment type="similarity">
    <text evidence="2">Belongs to the 3-beta-HSD family.</text>
</comment>
<evidence type="ECO:0000256" key="4">
    <source>
        <dbReference type="ARBA" id="ARBA00022824"/>
    </source>
</evidence>
<keyword evidence="11" id="KW-1185">Reference proteome</keyword>
<evidence type="ECO:0000313" key="11">
    <source>
        <dbReference type="Proteomes" id="UP001370490"/>
    </source>
</evidence>
<organism evidence="10 11">
    <name type="scientific">Dillenia turbinata</name>
    <dbReference type="NCBI Taxonomy" id="194707"/>
    <lineage>
        <taxon>Eukaryota</taxon>
        <taxon>Viridiplantae</taxon>
        <taxon>Streptophyta</taxon>
        <taxon>Embryophyta</taxon>
        <taxon>Tracheophyta</taxon>
        <taxon>Spermatophyta</taxon>
        <taxon>Magnoliopsida</taxon>
        <taxon>eudicotyledons</taxon>
        <taxon>Gunneridae</taxon>
        <taxon>Pentapetalae</taxon>
        <taxon>Dilleniales</taxon>
        <taxon>Dilleniaceae</taxon>
        <taxon>Dillenia</taxon>
    </lineage>
</organism>
<dbReference type="PANTHER" id="PTHR43245">
    <property type="entry name" value="BIFUNCTIONAL POLYMYXIN RESISTANCE PROTEIN ARNA"/>
    <property type="match status" value="1"/>
</dbReference>
<evidence type="ECO:0000256" key="1">
    <source>
        <dbReference type="ARBA" id="ARBA00004477"/>
    </source>
</evidence>
<dbReference type="GO" id="GO:0016616">
    <property type="term" value="F:oxidoreductase activity, acting on the CH-OH group of donors, NAD or NADP as acceptor"/>
    <property type="evidence" value="ECO:0007669"/>
    <property type="project" value="InterPro"/>
</dbReference>
<dbReference type="InterPro" id="IPR050177">
    <property type="entry name" value="Lipid_A_modif_metabolic_enz"/>
</dbReference>
<sequence length="495" mass="55348">MGGAERWCVVTGGRGFAARHLVEMLIRYGMFHVRVVDLGPSIKLEPYEQKGTLAEALRSGVAQYASADLRNKAQVLKALQDVEVVFHMAAPDSSINNHQLHYSVNVEGTKNVIEACIEQKVKRLIYTSSPSVVFDGVHAIINGDESLPYPKKHNDTYSATKAEGEALVIKANGRDGLLTCCIRPSSIFGPGDRLLVPSLVDAARAGKSKAYFITNMEPIKFWEFVSLILEGLGYERPRIKIPAFVMMPIAHLVEWTYKLLAPYGMKVPQLTPSRIRLLSKSRTFNSSKAKDRLGYAPIVSLQEGLNKTIESYSDLRRDHHRIADTLLWKDKKQTLAVALVLIAFYYNFVASGDTFVTVISRLVLVAVVFLFIHGKLPQKILGYKIEKIPASSFHFSQEMSSQFAVSVASSWNETVNVLISLCKGRDWMLFLKVVFFLLIINFLGVVSLQSLFRIGIPILFVAFYVYEKKEQEIDALVLKVVSFGHKQKSGISIVK</sequence>
<evidence type="ECO:0000313" key="10">
    <source>
        <dbReference type="EMBL" id="KAK6930729.1"/>
    </source>
</evidence>
<dbReference type="Gene3D" id="3.40.50.720">
    <property type="entry name" value="NAD(P)-binding Rossmann-like Domain"/>
    <property type="match status" value="1"/>
</dbReference>
<keyword evidence="4 8" id="KW-0256">Endoplasmic reticulum</keyword>
<keyword evidence="6" id="KW-0560">Oxidoreductase</keyword>
<dbReference type="PANTHER" id="PTHR43245:SF51">
    <property type="entry name" value="SHORT CHAIN DEHYDROGENASE_REDUCTASE FAMILY 42E, MEMBER 2"/>
    <property type="match status" value="1"/>
</dbReference>
<accession>A0AAN8VC50</accession>
<dbReference type="Pfam" id="PF01073">
    <property type="entry name" value="3Beta_HSD"/>
    <property type="match status" value="1"/>
</dbReference>
<dbReference type="Pfam" id="PF02453">
    <property type="entry name" value="Reticulon"/>
    <property type="match status" value="1"/>
</dbReference>
<dbReference type="InterPro" id="IPR003388">
    <property type="entry name" value="Reticulon"/>
</dbReference>
<evidence type="ECO:0000259" key="9">
    <source>
        <dbReference type="PROSITE" id="PS50845"/>
    </source>
</evidence>
<dbReference type="InterPro" id="IPR036291">
    <property type="entry name" value="NAD(P)-bd_dom_sf"/>
</dbReference>
<evidence type="ECO:0000256" key="7">
    <source>
        <dbReference type="ARBA" id="ARBA00023136"/>
    </source>
</evidence>
<dbReference type="PROSITE" id="PS50845">
    <property type="entry name" value="RETICULON"/>
    <property type="match status" value="1"/>
</dbReference>
<dbReference type="GO" id="GO:0005789">
    <property type="term" value="C:endoplasmic reticulum membrane"/>
    <property type="evidence" value="ECO:0007669"/>
    <property type="project" value="UniProtKB-SubCell"/>
</dbReference>
<comment type="caution">
    <text evidence="10">The sequence shown here is derived from an EMBL/GenBank/DDBJ whole genome shotgun (WGS) entry which is preliminary data.</text>
</comment>